<dbReference type="Pfam" id="PF00732">
    <property type="entry name" value="GMC_oxred_N"/>
    <property type="match status" value="1"/>
</dbReference>
<feature type="domain" description="Glucose-methanol-choline oxidoreductase N-terminal" evidence="7">
    <location>
        <begin position="95"/>
        <end position="118"/>
    </location>
</feature>
<comment type="similarity">
    <text evidence="2 6">Belongs to the GMC oxidoreductase family.</text>
</comment>
<dbReference type="Gene3D" id="3.50.50.60">
    <property type="entry name" value="FAD/NAD(P)-binding domain"/>
    <property type="match status" value="1"/>
</dbReference>
<evidence type="ECO:0000313" key="10">
    <source>
        <dbReference type="Proteomes" id="UP000239772"/>
    </source>
</evidence>
<dbReference type="RefSeq" id="WP_106337805.1">
    <property type="nucleotide sequence ID" value="NZ_PVZS01000015.1"/>
</dbReference>
<protein>
    <submittedName>
        <fullName evidence="9">Choline dehydrogenase</fullName>
    </submittedName>
</protein>
<dbReference type="PROSITE" id="PS00623">
    <property type="entry name" value="GMC_OXRED_1"/>
    <property type="match status" value="1"/>
</dbReference>
<name>A0A2T1HRY9_9HYPH</name>
<proteinExistence type="inferred from homology"/>
<evidence type="ECO:0000256" key="6">
    <source>
        <dbReference type="RuleBase" id="RU003968"/>
    </source>
</evidence>
<sequence length="550" mass="59891">MIHVAARRGYAGEDVIEADYVIVGAGSAGCVLANRITESGRYSVILLEAGPADRHPWIHVPLGYGKLFVDPRYNWMFSSEPEPELNGRRIAQPRGRVLGGSSSINGLLYVRGQKEDFDRWRQAGLREWGWDKVLPAFRKAEDQERDADAWHGAGGPLAVSDQRTMTPLCDAFIEACKQAGLPRNDDFNGETQEGAGYYQVTARRGWRWSTARGYLRPARRRPNLRVVTGAAATRILFDGQAATGVRFRKDGAEMVAKAGREVLLCAGAFASPQLLQVSGVGPAEWLRDRLGVPLVADLPAVGRRLQDHLQVRLVQRATRKVTVNDVVGSPARSVAAALQWALLGRGPLTYSAGVAGGFFRTGVSPGETPDVQSLFIPFSTDKMGTGLHPFSGFTSSVCQLRPASAGTVLAQSEDMATPPLIQPNYLSAEEDRRCIVAGVKQLRRILRQPALKPWIASELEPPPEMASDDEFLDYIRATAGSIYHPTSTVRMGAPDEPDAALDERLRVRGCGRLRVIDASAMPWVPSGNTNASVIMLAERGADFVLEEAAR</sequence>
<evidence type="ECO:0000256" key="2">
    <source>
        <dbReference type="ARBA" id="ARBA00010790"/>
    </source>
</evidence>
<dbReference type="PANTHER" id="PTHR11552">
    <property type="entry name" value="GLUCOSE-METHANOL-CHOLINE GMC OXIDOREDUCTASE"/>
    <property type="match status" value="1"/>
</dbReference>
<dbReference type="GO" id="GO:0016614">
    <property type="term" value="F:oxidoreductase activity, acting on CH-OH group of donors"/>
    <property type="evidence" value="ECO:0007669"/>
    <property type="project" value="InterPro"/>
</dbReference>
<dbReference type="InterPro" id="IPR012132">
    <property type="entry name" value="GMC_OxRdtase"/>
</dbReference>
<reference evidence="10" key="1">
    <citation type="submission" date="2018-03" db="EMBL/GenBank/DDBJ databases">
        <authorList>
            <person name="Sun L."/>
            <person name="Liu H."/>
            <person name="Chen W."/>
            <person name="Huang K."/>
            <person name="Liu W."/>
            <person name="Gao X."/>
        </authorList>
    </citation>
    <scope>NUCLEOTIDE SEQUENCE [LARGE SCALE GENOMIC DNA]</scope>
    <source>
        <strain evidence="10">SH9</strain>
    </source>
</reference>
<dbReference type="PROSITE" id="PS51257">
    <property type="entry name" value="PROKAR_LIPOPROTEIN"/>
    <property type="match status" value="1"/>
</dbReference>
<dbReference type="GO" id="GO:0050660">
    <property type="term" value="F:flavin adenine dinucleotide binding"/>
    <property type="evidence" value="ECO:0007669"/>
    <property type="project" value="InterPro"/>
</dbReference>
<keyword evidence="4 5" id="KW-0274">FAD</keyword>
<dbReference type="InterPro" id="IPR036188">
    <property type="entry name" value="FAD/NAD-bd_sf"/>
</dbReference>
<dbReference type="InterPro" id="IPR007867">
    <property type="entry name" value="GMC_OxRtase_C"/>
</dbReference>
<keyword evidence="10" id="KW-1185">Reference proteome</keyword>
<comment type="caution">
    <text evidence="9">The sequence shown here is derived from an EMBL/GenBank/DDBJ whole genome shotgun (WGS) entry which is preliminary data.</text>
</comment>
<dbReference type="Proteomes" id="UP000239772">
    <property type="component" value="Unassembled WGS sequence"/>
</dbReference>
<dbReference type="SUPFAM" id="SSF54373">
    <property type="entry name" value="FAD-linked reductases, C-terminal domain"/>
    <property type="match status" value="1"/>
</dbReference>
<accession>A0A2T1HRY9</accession>
<dbReference type="OrthoDB" id="9785276at2"/>
<organism evidence="9 10">
    <name type="scientific">Alsobacter soli</name>
    <dbReference type="NCBI Taxonomy" id="2109933"/>
    <lineage>
        <taxon>Bacteria</taxon>
        <taxon>Pseudomonadati</taxon>
        <taxon>Pseudomonadota</taxon>
        <taxon>Alphaproteobacteria</taxon>
        <taxon>Hyphomicrobiales</taxon>
        <taxon>Alsobacteraceae</taxon>
        <taxon>Alsobacter</taxon>
    </lineage>
</organism>
<evidence type="ECO:0000256" key="3">
    <source>
        <dbReference type="ARBA" id="ARBA00022630"/>
    </source>
</evidence>
<dbReference type="Pfam" id="PF05199">
    <property type="entry name" value="GMC_oxred_C"/>
    <property type="match status" value="1"/>
</dbReference>
<evidence type="ECO:0000313" key="9">
    <source>
        <dbReference type="EMBL" id="PSC04279.1"/>
    </source>
</evidence>
<evidence type="ECO:0000256" key="4">
    <source>
        <dbReference type="ARBA" id="ARBA00022827"/>
    </source>
</evidence>
<evidence type="ECO:0000259" key="8">
    <source>
        <dbReference type="PROSITE" id="PS00624"/>
    </source>
</evidence>
<keyword evidence="3 6" id="KW-0285">Flavoprotein</keyword>
<evidence type="ECO:0000256" key="5">
    <source>
        <dbReference type="PIRSR" id="PIRSR000137-2"/>
    </source>
</evidence>
<dbReference type="PIRSF" id="PIRSF000137">
    <property type="entry name" value="Alcohol_oxidase"/>
    <property type="match status" value="1"/>
</dbReference>
<dbReference type="PROSITE" id="PS00624">
    <property type="entry name" value="GMC_OXRED_2"/>
    <property type="match status" value="1"/>
</dbReference>
<dbReference type="PANTHER" id="PTHR11552:SF147">
    <property type="entry name" value="CHOLINE DEHYDROGENASE, MITOCHONDRIAL"/>
    <property type="match status" value="1"/>
</dbReference>
<gene>
    <name evidence="9" type="ORF">SLNSH_14920</name>
</gene>
<feature type="domain" description="Glucose-methanol-choline oxidoreductase N-terminal" evidence="8">
    <location>
        <begin position="267"/>
        <end position="281"/>
    </location>
</feature>
<evidence type="ECO:0000256" key="1">
    <source>
        <dbReference type="ARBA" id="ARBA00001974"/>
    </source>
</evidence>
<dbReference type="SUPFAM" id="SSF51905">
    <property type="entry name" value="FAD/NAD(P)-binding domain"/>
    <property type="match status" value="1"/>
</dbReference>
<feature type="binding site" evidence="5">
    <location>
        <position position="97"/>
    </location>
    <ligand>
        <name>FAD</name>
        <dbReference type="ChEBI" id="CHEBI:57692"/>
    </ligand>
</feature>
<evidence type="ECO:0000259" key="7">
    <source>
        <dbReference type="PROSITE" id="PS00623"/>
    </source>
</evidence>
<dbReference type="EMBL" id="PVZS01000015">
    <property type="protein sequence ID" value="PSC04279.1"/>
    <property type="molecule type" value="Genomic_DNA"/>
</dbReference>
<dbReference type="Gene3D" id="3.30.560.10">
    <property type="entry name" value="Glucose Oxidase, domain 3"/>
    <property type="match status" value="1"/>
</dbReference>
<dbReference type="InterPro" id="IPR000172">
    <property type="entry name" value="GMC_OxRdtase_N"/>
</dbReference>
<dbReference type="AlphaFoldDB" id="A0A2T1HRY9"/>
<comment type="cofactor">
    <cofactor evidence="1 5">
        <name>FAD</name>
        <dbReference type="ChEBI" id="CHEBI:57692"/>
    </cofactor>
</comment>